<feature type="transmembrane region" description="Helical" evidence="1">
    <location>
        <begin position="158"/>
        <end position="179"/>
    </location>
</feature>
<dbReference type="Pfam" id="PF01569">
    <property type="entry name" value="PAP2"/>
    <property type="match status" value="1"/>
</dbReference>
<dbReference type="PANTHER" id="PTHR14969:SF13">
    <property type="entry name" value="AT30094P"/>
    <property type="match status" value="1"/>
</dbReference>
<gene>
    <name evidence="3" type="ORF">NM203_08490</name>
</gene>
<dbReference type="RefSeq" id="WP_255059401.1">
    <property type="nucleotide sequence ID" value="NZ_JANDBD010000003.1"/>
</dbReference>
<dbReference type="Proteomes" id="UP001651690">
    <property type="component" value="Unassembled WGS sequence"/>
</dbReference>
<protein>
    <submittedName>
        <fullName evidence="3">Phosphatase PAP2 family protein</fullName>
    </submittedName>
</protein>
<evidence type="ECO:0000313" key="3">
    <source>
        <dbReference type="EMBL" id="MCP9272221.1"/>
    </source>
</evidence>
<feature type="transmembrane region" description="Helical" evidence="1">
    <location>
        <begin position="64"/>
        <end position="83"/>
    </location>
</feature>
<dbReference type="SUPFAM" id="SSF48317">
    <property type="entry name" value="Acid phosphatase/Vanadium-dependent haloperoxidase"/>
    <property type="match status" value="1"/>
</dbReference>
<dbReference type="Gene3D" id="1.20.144.10">
    <property type="entry name" value="Phosphatidic acid phosphatase type 2/haloperoxidase"/>
    <property type="match status" value="1"/>
</dbReference>
<evidence type="ECO:0000256" key="1">
    <source>
        <dbReference type="SAM" id="Phobius"/>
    </source>
</evidence>
<organism evidence="3 4">
    <name type="scientific">Mycolicibacterium arenosum</name>
    <dbReference type="NCBI Taxonomy" id="2952157"/>
    <lineage>
        <taxon>Bacteria</taxon>
        <taxon>Bacillati</taxon>
        <taxon>Actinomycetota</taxon>
        <taxon>Actinomycetes</taxon>
        <taxon>Mycobacteriales</taxon>
        <taxon>Mycobacteriaceae</taxon>
        <taxon>Mycolicibacterium</taxon>
    </lineage>
</organism>
<dbReference type="EMBL" id="JANDBD010000003">
    <property type="protein sequence ID" value="MCP9272221.1"/>
    <property type="molecule type" value="Genomic_DNA"/>
</dbReference>
<keyword evidence="1" id="KW-1133">Transmembrane helix</keyword>
<dbReference type="SMART" id="SM00014">
    <property type="entry name" value="acidPPc"/>
    <property type="match status" value="1"/>
</dbReference>
<dbReference type="CDD" id="cd03392">
    <property type="entry name" value="PAP2_like_2"/>
    <property type="match status" value="1"/>
</dbReference>
<keyword evidence="1" id="KW-0472">Membrane</keyword>
<evidence type="ECO:0000313" key="4">
    <source>
        <dbReference type="Proteomes" id="UP001651690"/>
    </source>
</evidence>
<dbReference type="PANTHER" id="PTHR14969">
    <property type="entry name" value="SPHINGOSINE-1-PHOSPHATE PHOSPHOHYDROLASE"/>
    <property type="match status" value="1"/>
</dbReference>
<name>A0ABT1LZ91_9MYCO</name>
<proteinExistence type="predicted"/>
<evidence type="ECO:0000259" key="2">
    <source>
        <dbReference type="SMART" id="SM00014"/>
    </source>
</evidence>
<feature type="transmembrane region" description="Helical" evidence="1">
    <location>
        <begin position="90"/>
        <end position="111"/>
    </location>
</feature>
<dbReference type="InterPro" id="IPR036938">
    <property type="entry name" value="PAP2/HPO_sf"/>
</dbReference>
<keyword evidence="4" id="KW-1185">Reference proteome</keyword>
<feature type="transmembrane region" description="Helical" evidence="1">
    <location>
        <begin position="131"/>
        <end position="151"/>
    </location>
</feature>
<dbReference type="InterPro" id="IPR000326">
    <property type="entry name" value="PAP2/HPO"/>
</dbReference>
<sequence>MSVDRRWLIATAVLAAGVYAATWIGWSTPWPWVASVDDAALRVTHGYGVEHPTWVLAWDVLCSVFSPVVFRLVTLGVIVWAAIRRKWRLVVYLAVAVEMSGLLTEFAKGLADRARPDTALVGASSSSFPSGHALGNTAIVLSALVLVLPLVRRRVRPLLIVLGAAIVLVIGVGRVVLNVHHPSDVVAGWALGYVWFVVTLALLPPRPADVTAEDGTRVARGS</sequence>
<feature type="domain" description="Phosphatidic acid phosphatase type 2/haloperoxidase" evidence="2">
    <location>
        <begin position="90"/>
        <end position="200"/>
    </location>
</feature>
<reference evidence="3 4" key="1">
    <citation type="submission" date="2022-06" db="EMBL/GenBank/DDBJ databases">
        <title>Mycolicibacterium sp. CAU 1645 isolated from seawater.</title>
        <authorList>
            <person name="Kim W."/>
        </authorList>
    </citation>
    <scope>NUCLEOTIDE SEQUENCE [LARGE SCALE GENOMIC DNA]</scope>
    <source>
        <strain evidence="3 4">CAU 1645</strain>
    </source>
</reference>
<feature type="transmembrane region" description="Helical" evidence="1">
    <location>
        <begin position="185"/>
        <end position="203"/>
    </location>
</feature>
<accession>A0ABT1LZ91</accession>
<comment type="caution">
    <text evidence="3">The sequence shown here is derived from an EMBL/GenBank/DDBJ whole genome shotgun (WGS) entry which is preliminary data.</text>
</comment>
<keyword evidence="1" id="KW-0812">Transmembrane</keyword>